<evidence type="ECO:0000313" key="10">
    <source>
        <dbReference type="Proteomes" id="UP000054477"/>
    </source>
</evidence>
<dbReference type="GO" id="GO:0005576">
    <property type="term" value="C:extracellular region"/>
    <property type="evidence" value="ECO:0007669"/>
    <property type="project" value="InterPro"/>
</dbReference>
<keyword evidence="2 5" id="KW-0732">Signal</keyword>
<evidence type="ECO:0000256" key="3">
    <source>
        <dbReference type="ARBA" id="ARBA00023239"/>
    </source>
</evidence>
<dbReference type="GO" id="GO:0030246">
    <property type="term" value="F:carbohydrate binding"/>
    <property type="evidence" value="ECO:0007669"/>
    <property type="project" value="InterPro"/>
</dbReference>
<dbReference type="EMBL" id="KN838550">
    <property type="protein sequence ID" value="KIK06958.1"/>
    <property type="molecule type" value="Genomic_DNA"/>
</dbReference>
<dbReference type="InterPro" id="IPR011071">
    <property type="entry name" value="Lyase_8-like_C"/>
</dbReference>
<gene>
    <name evidence="9" type="ORF">K443DRAFT_88225</name>
</gene>
<evidence type="ECO:0000256" key="4">
    <source>
        <dbReference type="SAM" id="MobiDB-lite"/>
    </source>
</evidence>
<dbReference type="HOGENOM" id="CLU_004172_3_0_1"/>
<reference evidence="9 10" key="1">
    <citation type="submission" date="2014-04" db="EMBL/GenBank/DDBJ databases">
        <authorList>
            <consortium name="DOE Joint Genome Institute"/>
            <person name="Kuo A."/>
            <person name="Kohler A."/>
            <person name="Nagy L.G."/>
            <person name="Floudas D."/>
            <person name="Copeland A."/>
            <person name="Barry K.W."/>
            <person name="Cichocki N."/>
            <person name="Veneault-Fourrey C."/>
            <person name="LaButti K."/>
            <person name="Lindquist E.A."/>
            <person name="Lipzen A."/>
            <person name="Lundell T."/>
            <person name="Morin E."/>
            <person name="Murat C."/>
            <person name="Sun H."/>
            <person name="Tunlid A."/>
            <person name="Henrissat B."/>
            <person name="Grigoriev I.V."/>
            <person name="Hibbett D.S."/>
            <person name="Martin F."/>
            <person name="Nordberg H.P."/>
            <person name="Cantor M.N."/>
            <person name="Hua S.X."/>
        </authorList>
    </citation>
    <scope>NUCLEOTIDE SEQUENCE [LARGE SCALE GENOMIC DNA]</scope>
    <source>
        <strain evidence="9 10">LaAM-08-1</strain>
    </source>
</reference>
<protein>
    <submittedName>
        <fullName evidence="9">Polysaccharide lyase family 8 protein</fullName>
    </submittedName>
</protein>
<dbReference type="SUPFAM" id="SSF49863">
    <property type="entry name" value="Hyaluronate lyase-like, C-terminal domain"/>
    <property type="match status" value="1"/>
</dbReference>
<dbReference type="SUPFAM" id="SSF74650">
    <property type="entry name" value="Galactose mutarotase-like"/>
    <property type="match status" value="1"/>
</dbReference>
<evidence type="ECO:0000256" key="1">
    <source>
        <dbReference type="ARBA" id="ARBA00006699"/>
    </source>
</evidence>
<feature type="region of interest" description="Disordered" evidence="4">
    <location>
        <begin position="31"/>
        <end position="62"/>
    </location>
</feature>
<dbReference type="Pfam" id="PF02884">
    <property type="entry name" value="Lyase_8_C"/>
    <property type="match status" value="1"/>
</dbReference>
<dbReference type="Pfam" id="PF08124">
    <property type="entry name" value="Lyase_8_N"/>
    <property type="match status" value="1"/>
</dbReference>
<dbReference type="InterPro" id="IPR011013">
    <property type="entry name" value="Gal_mutarotase_sf_dom"/>
</dbReference>
<dbReference type="GO" id="GO:0016837">
    <property type="term" value="F:carbon-oxygen lyase activity, acting on polysaccharides"/>
    <property type="evidence" value="ECO:0007669"/>
    <property type="project" value="UniProtKB-ARBA"/>
</dbReference>
<organism evidence="9 10">
    <name type="scientific">Laccaria amethystina LaAM-08-1</name>
    <dbReference type="NCBI Taxonomy" id="1095629"/>
    <lineage>
        <taxon>Eukaryota</taxon>
        <taxon>Fungi</taxon>
        <taxon>Dikarya</taxon>
        <taxon>Basidiomycota</taxon>
        <taxon>Agaricomycotina</taxon>
        <taxon>Agaricomycetes</taxon>
        <taxon>Agaricomycetidae</taxon>
        <taxon>Agaricales</taxon>
        <taxon>Agaricineae</taxon>
        <taxon>Hydnangiaceae</taxon>
        <taxon>Laccaria</taxon>
    </lineage>
</organism>
<dbReference type="InterPro" id="IPR014718">
    <property type="entry name" value="GH-type_carb-bd"/>
</dbReference>
<feature type="signal peptide" evidence="5">
    <location>
        <begin position="1"/>
        <end position="21"/>
    </location>
</feature>
<evidence type="ECO:0000259" key="8">
    <source>
        <dbReference type="Pfam" id="PF08124"/>
    </source>
</evidence>
<evidence type="ECO:0000259" key="7">
    <source>
        <dbReference type="Pfam" id="PF02884"/>
    </source>
</evidence>
<dbReference type="InterPro" id="IPR012970">
    <property type="entry name" value="Lyase_8_alpha_N"/>
</dbReference>
<dbReference type="InterPro" id="IPR004103">
    <property type="entry name" value="Lyase_8_C"/>
</dbReference>
<keyword evidence="10" id="KW-1185">Reference proteome</keyword>
<accession>A0A0C9YFY5</accession>
<dbReference type="SUPFAM" id="SSF48230">
    <property type="entry name" value="Chondroitin AC/alginate lyase"/>
    <property type="match status" value="1"/>
</dbReference>
<dbReference type="OrthoDB" id="5980780at2759"/>
<dbReference type="GO" id="GO:0005975">
    <property type="term" value="P:carbohydrate metabolic process"/>
    <property type="evidence" value="ECO:0007669"/>
    <property type="project" value="InterPro"/>
</dbReference>
<evidence type="ECO:0000259" key="6">
    <source>
        <dbReference type="Pfam" id="PF02278"/>
    </source>
</evidence>
<reference evidence="10" key="2">
    <citation type="submission" date="2015-01" db="EMBL/GenBank/DDBJ databases">
        <title>Evolutionary Origins and Diversification of the Mycorrhizal Mutualists.</title>
        <authorList>
            <consortium name="DOE Joint Genome Institute"/>
            <consortium name="Mycorrhizal Genomics Consortium"/>
            <person name="Kohler A."/>
            <person name="Kuo A."/>
            <person name="Nagy L.G."/>
            <person name="Floudas D."/>
            <person name="Copeland A."/>
            <person name="Barry K.W."/>
            <person name="Cichocki N."/>
            <person name="Veneault-Fourrey C."/>
            <person name="LaButti K."/>
            <person name="Lindquist E.A."/>
            <person name="Lipzen A."/>
            <person name="Lundell T."/>
            <person name="Morin E."/>
            <person name="Murat C."/>
            <person name="Riley R."/>
            <person name="Ohm R."/>
            <person name="Sun H."/>
            <person name="Tunlid A."/>
            <person name="Henrissat B."/>
            <person name="Grigoriev I.V."/>
            <person name="Hibbett D.S."/>
            <person name="Martin F."/>
        </authorList>
    </citation>
    <scope>NUCLEOTIDE SEQUENCE [LARGE SCALE GENOMIC DNA]</scope>
    <source>
        <strain evidence="10">LaAM-08-1</strain>
    </source>
</reference>
<dbReference type="Gene3D" id="2.60.220.10">
    <property type="entry name" value="Polysaccharide lyase family 8-like, C-terminal"/>
    <property type="match status" value="1"/>
</dbReference>
<feature type="compositionally biased region" description="Low complexity" evidence="4">
    <location>
        <begin position="32"/>
        <end position="62"/>
    </location>
</feature>
<evidence type="ECO:0000256" key="5">
    <source>
        <dbReference type="SAM" id="SignalP"/>
    </source>
</evidence>
<keyword evidence="3 9" id="KW-0456">Lyase</keyword>
<feature type="domain" description="Polysaccharide lyase 8 N-terminal alpha-helical" evidence="8">
    <location>
        <begin position="200"/>
        <end position="354"/>
    </location>
</feature>
<proteinExistence type="inferred from homology"/>
<comment type="similarity">
    <text evidence="1">Belongs to the polysaccharide lyase 8 family.</text>
</comment>
<dbReference type="Gene3D" id="2.70.98.10">
    <property type="match status" value="1"/>
</dbReference>
<feature type="domain" description="Polysaccharide lyase family 8 C-terminal" evidence="7">
    <location>
        <begin position="693"/>
        <end position="764"/>
    </location>
</feature>
<dbReference type="Gene3D" id="1.50.10.100">
    <property type="entry name" value="Chondroitin AC/alginate lyase"/>
    <property type="match status" value="1"/>
</dbReference>
<dbReference type="InterPro" id="IPR003159">
    <property type="entry name" value="Lyase_8_central_dom"/>
</dbReference>
<dbReference type="InterPro" id="IPR038970">
    <property type="entry name" value="Lyase_8"/>
</dbReference>
<evidence type="ECO:0000256" key="2">
    <source>
        <dbReference type="ARBA" id="ARBA00022729"/>
    </source>
</evidence>
<dbReference type="Proteomes" id="UP000054477">
    <property type="component" value="Unassembled WGS sequence"/>
</dbReference>
<name>A0A0C9YFY5_9AGAR</name>
<dbReference type="AlphaFoldDB" id="A0A0C9YFY5"/>
<dbReference type="InterPro" id="IPR008929">
    <property type="entry name" value="Chondroitin_lyas"/>
</dbReference>
<sequence length="806" mass="87113">MKLNPTFFAALLLNTPLTSFAALLPDLHGRNSPSKPTTTARTTSHAASSASSAPPAATSSAQSIDAITSQDMQTIHERRLTTIIGALASPNSIPAWLLVDRLSTLGADGKWPDSEVDYTTGCAARRANWPAQTHWQRILVMAGAWHGGIPSGNQYVKNDTLHAAVSLAMDYWFGRDLTNLACLDLGGTSACPCDNADNSLWNTNWYSNIILIPGLAGQTCLILNDTLTTTQLSHCTQMTGRSYGTFDHQINGVGYLTGANTLDVAKIGIDDSLLNLNVSMLTDAYGRVHSELSIKTQVRADGIRPDGSFGQHNGILYNGNYGYVNDILDLEVAAAGTQFAAGADSRTAFATLFSGNKWMIYRNTLTGVLHWDFSVLGRFISFPVIDNQATGSIKINLTEVTQLGIGWSSSPLTSFASSLSKGSDSANAGNLLGNNMFYDNDYMVHRGRNYVSTLKMYSSRTRNTECTNLQNPFGFHLSDGVLYTYLRGNEYEDISAAWDWNLIPGITVDYGATPLNCDGTAASGIEDFVGGVSTGRVGVAAMRYTNPNTTALHWQKAWFFLQDDVQHVMVSGVASSSDAPVYSVLDQRLHNGPIMVDGLAQRQSMDFTTALALWHGDVGYSFPKLASLSVQFGNKTGNWSSIGISTQPASTIDLFAAWIQHTSLNTSIEYTTFPGTTYSTFNSKRSQLRVHTIRNDQNISAIFDQKHNTVMAIFWNSVGGSVTFTPASNCASLTIAANSNIALIYDLDEKKVTVSDPSQNLTSAQVTLTTGTQGQKPMGWGSSRSKTLKFQLPTNTTAGKSVALWL</sequence>
<dbReference type="PANTHER" id="PTHR38481:SF1">
    <property type="entry name" value="HYALURONATE LYASE"/>
    <property type="match status" value="1"/>
</dbReference>
<feature type="chain" id="PRO_5002206225" evidence="5">
    <location>
        <begin position="22"/>
        <end position="806"/>
    </location>
</feature>
<dbReference type="PANTHER" id="PTHR38481">
    <property type="entry name" value="HYALURONATE LYASE"/>
    <property type="match status" value="1"/>
</dbReference>
<feature type="domain" description="Polysaccharide lyase family 8 central" evidence="6">
    <location>
        <begin position="434"/>
        <end position="676"/>
    </location>
</feature>
<dbReference type="Pfam" id="PF02278">
    <property type="entry name" value="Lyase_8"/>
    <property type="match status" value="1"/>
</dbReference>
<evidence type="ECO:0000313" key="9">
    <source>
        <dbReference type="EMBL" id="KIK06958.1"/>
    </source>
</evidence>